<dbReference type="PROSITE" id="PS50330">
    <property type="entry name" value="UIM"/>
    <property type="match status" value="2"/>
</dbReference>
<reference evidence="8" key="1">
    <citation type="submission" date="2017-02" db="UniProtKB">
        <authorList>
            <consortium name="WormBaseParasite"/>
        </authorList>
    </citation>
    <scope>IDENTIFICATION</scope>
</reference>
<dbReference type="SUPFAM" id="SSF53300">
    <property type="entry name" value="vWA-like"/>
    <property type="match status" value="1"/>
</dbReference>
<dbReference type="WBParaSite" id="ASIM_0001438801-mRNA-1">
    <property type="protein sequence ID" value="ASIM_0001438801-mRNA-1"/>
    <property type="gene ID" value="ASIM_0001438801"/>
</dbReference>
<dbReference type="GO" id="GO:0005829">
    <property type="term" value="C:cytosol"/>
    <property type="evidence" value="ECO:0007669"/>
    <property type="project" value="TreeGrafter"/>
</dbReference>
<dbReference type="GO" id="GO:0043161">
    <property type="term" value="P:proteasome-mediated ubiquitin-dependent protein catabolic process"/>
    <property type="evidence" value="ECO:0007669"/>
    <property type="project" value="TreeGrafter"/>
</dbReference>
<dbReference type="InterPro" id="IPR002035">
    <property type="entry name" value="VWF_A"/>
</dbReference>
<proteinExistence type="inferred from homology"/>
<dbReference type="PROSITE" id="PS50234">
    <property type="entry name" value="VWFA"/>
    <property type="match status" value="1"/>
</dbReference>
<feature type="region of interest" description="Disordered" evidence="4">
    <location>
        <begin position="250"/>
        <end position="289"/>
    </location>
</feature>
<dbReference type="AlphaFoldDB" id="A0A0M3K0P4"/>
<feature type="domain" description="VWFA" evidence="5">
    <location>
        <begin position="24"/>
        <end position="210"/>
    </location>
</feature>
<feature type="compositionally biased region" description="Polar residues" evidence="4">
    <location>
        <begin position="338"/>
        <end position="366"/>
    </location>
</feature>
<dbReference type="Gene3D" id="3.40.50.410">
    <property type="entry name" value="von Willebrand factor, type A domain"/>
    <property type="match status" value="1"/>
</dbReference>
<dbReference type="PANTHER" id="PTHR10223">
    <property type="entry name" value="26S PROTEASOME NON-ATPASE REGULATORY SUBUNIT 4"/>
    <property type="match status" value="1"/>
</dbReference>
<evidence type="ECO:0000256" key="2">
    <source>
        <dbReference type="ARBA" id="ARBA00014934"/>
    </source>
</evidence>
<dbReference type="Gene3D" id="6.10.250.380">
    <property type="match status" value="1"/>
</dbReference>
<organism evidence="8">
    <name type="scientific">Anisakis simplex</name>
    <name type="common">Herring worm</name>
    <dbReference type="NCBI Taxonomy" id="6269"/>
    <lineage>
        <taxon>Eukaryota</taxon>
        <taxon>Metazoa</taxon>
        <taxon>Ecdysozoa</taxon>
        <taxon>Nematoda</taxon>
        <taxon>Chromadorea</taxon>
        <taxon>Rhabditida</taxon>
        <taxon>Spirurina</taxon>
        <taxon>Ascaridomorpha</taxon>
        <taxon>Ascaridoidea</taxon>
        <taxon>Anisakidae</taxon>
        <taxon>Anisakis</taxon>
        <taxon>Anisakis simplex complex</taxon>
    </lineage>
</organism>
<dbReference type="GO" id="GO:0031593">
    <property type="term" value="F:polyubiquitin modification-dependent protein binding"/>
    <property type="evidence" value="ECO:0007669"/>
    <property type="project" value="TreeGrafter"/>
</dbReference>
<dbReference type="SMART" id="SM00726">
    <property type="entry name" value="UIM"/>
    <property type="match status" value="2"/>
</dbReference>
<dbReference type="GO" id="GO:0008540">
    <property type="term" value="C:proteasome regulatory particle, base subcomplex"/>
    <property type="evidence" value="ECO:0007669"/>
    <property type="project" value="TreeGrafter"/>
</dbReference>
<comment type="similarity">
    <text evidence="1">Belongs to the proteasome subunit S5A family.</text>
</comment>
<sequence length="487" mass="52045">MVQESTMIWQVLPCYNLIAVTVEKSVCSVDNSEWMRNGDFSPTRLQCQQEAVNLIMQCKLRANPENAVGILSMADTVEVLSTMTQENGKLFMKLHQIEPKGDSDFVNGIKIAHLALKHRQNRNHKMRIVLFVGSPIEHLNANELTKLAKKLKKEKVQVDVVCFGEADSENSEIMGQFVETLNGREGSNGSNLVVVSSGCTLTEALLSSPVCRGEDGAAAPVVTTGGGGFEFGIDPEDDPDLALALRVSLEEQRQRQQQEAVTGGGGGAAETTDTTQQPMDTSAPDIMTMDPGAMTEEQQLEWALRMSMQEGSGASAGAAGMDTTLSTDQQQTTKQESKPQVETSNGAPETASASCVAQSSNASNEQVMEIDNEGAGGGESAVAAQQSNDKDKAEAQAAEVKGGTASTDDQLGQLMSDPELLRQLVADLPGVDPNSQEIQDAVNSAAAATTERVSSITGFSGKLFTVFRSYFQAQKQSKKHDDNKSSK</sequence>
<name>A0A0M3K0P4_ANISI</name>
<evidence type="ECO:0000313" key="6">
    <source>
        <dbReference type="EMBL" id="VDK50653.1"/>
    </source>
</evidence>
<feature type="compositionally biased region" description="Low complexity" evidence="4">
    <location>
        <begin position="311"/>
        <end position="334"/>
    </location>
</feature>
<keyword evidence="3" id="KW-0647">Proteasome</keyword>
<protein>
    <recommendedName>
        <fullName evidence="2">26S proteasome non-ATPase regulatory subunit 4</fullName>
    </recommendedName>
</protein>
<gene>
    <name evidence="6" type="ORF">ASIM_LOCUS13815</name>
</gene>
<dbReference type="Pfam" id="PF13519">
    <property type="entry name" value="VWA_2"/>
    <property type="match status" value="1"/>
</dbReference>
<dbReference type="InterPro" id="IPR036465">
    <property type="entry name" value="vWFA_dom_sf"/>
</dbReference>
<dbReference type="Gene3D" id="6.10.300.40">
    <property type="match status" value="1"/>
</dbReference>
<keyword evidence="7" id="KW-1185">Reference proteome</keyword>
<dbReference type="InterPro" id="IPR027040">
    <property type="entry name" value="PSMD4"/>
</dbReference>
<dbReference type="PANTHER" id="PTHR10223:SF0">
    <property type="entry name" value="26S PROTEASOME NON-ATPASE REGULATORY SUBUNIT 4"/>
    <property type="match status" value="1"/>
</dbReference>
<dbReference type="EMBL" id="UYRR01031510">
    <property type="protein sequence ID" value="VDK50653.1"/>
    <property type="molecule type" value="Genomic_DNA"/>
</dbReference>
<dbReference type="FunFam" id="3.40.50.410:FF:000005">
    <property type="entry name" value="26S proteasome non-ATPase regulatory subunit 4"/>
    <property type="match status" value="1"/>
</dbReference>
<evidence type="ECO:0000256" key="3">
    <source>
        <dbReference type="ARBA" id="ARBA00022942"/>
    </source>
</evidence>
<dbReference type="GO" id="GO:0005634">
    <property type="term" value="C:nucleus"/>
    <property type="evidence" value="ECO:0007669"/>
    <property type="project" value="TreeGrafter"/>
</dbReference>
<reference evidence="6 7" key="2">
    <citation type="submission" date="2018-11" db="EMBL/GenBank/DDBJ databases">
        <authorList>
            <consortium name="Pathogen Informatics"/>
        </authorList>
    </citation>
    <scope>NUCLEOTIDE SEQUENCE [LARGE SCALE GENOMIC DNA]</scope>
</reference>
<accession>A0A0M3K0P4</accession>
<evidence type="ECO:0000313" key="7">
    <source>
        <dbReference type="Proteomes" id="UP000267096"/>
    </source>
</evidence>
<evidence type="ECO:0000259" key="5">
    <source>
        <dbReference type="PROSITE" id="PS50234"/>
    </source>
</evidence>
<dbReference type="Proteomes" id="UP000267096">
    <property type="component" value="Unassembled WGS sequence"/>
</dbReference>
<dbReference type="SMART" id="SM00327">
    <property type="entry name" value="VWA"/>
    <property type="match status" value="1"/>
</dbReference>
<evidence type="ECO:0000313" key="8">
    <source>
        <dbReference type="WBParaSite" id="ASIM_0001438801-mRNA-1"/>
    </source>
</evidence>
<dbReference type="InterPro" id="IPR003903">
    <property type="entry name" value="UIM_dom"/>
</dbReference>
<evidence type="ECO:0000256" key="1">
    <source>
        <dbReference type="ARBA" id="ARBA00005574"/>
    </source>
</evidence>
<dbReference type="Pfam" id="PF02809">
    <property type="entry name" value="UIM"/>
    <property type="match status" value="2"/>
</dbReference>
<dbReference type="OrthoDB" id="1731724at2759"/>
<evidence type="ECO:0000256" key="4">
    <source>
        <dbReference type="SAM" id="MobiDB-lite"/>
    </source>
</evidence>
<feature type="region of interest" description="Disordered" evidence="4">
    <location>
        <begin position="310"/>
        <end position="417"/>
    </location>
</feature>